<dbReference type="PANTHER" id="PTHR20986:SF17">
    <property type="entry name" value="FMRFAMIDE-LIKE NEUROPEPTIDE 18"/>
    <property type="match status" value="1"/>
</dbReference>
<comment type="caution">
    <text evidence="9">The sequence shown here is derived from an EMBL/GenBank/DDBJ whole genome shotgun (WGS) entry which is preliminary data.</text>
</comment>
<evidence type="ECO:0000256" key="1">
    <source>
        <dbReference type="ARBA" id="ARBA00004613"/>
    </source>
</evidence>
<dbReference type="PANTHER" id="PTHR20986">
    <property type="entry name" value="FMRFAMIDE-RELATED PEPTIDES"/>
    <property type="match status" value="1"/>
</dbReference>
<dbReference type="AlphaFoldDB" id="A0AA36DA00"/>
<dbReference type="Proteomes" id="UP001177023">
    <property type="component" value="Unassembled WGS sequence"/>
</dbReference>
<organism evidence="9 10">
    <name type="scientific">Mesorhabditis spiculigera</name>
    <dbReference type="NCBI Taxonomy" id="96644"/>
    <lineage>
        <taxon>Eukaryota</taxon>
        <taxon>Metazoa</taxon>
        <taxon>Ecdysozoa</taxon>
        <taxon>Nematoda</taxon>
        <taxon>Chromadorea</taxon>
        <taxon>Rhabditida</taxon>
        <taxon>Rhabditina</taxon>
        <taxon>Rhabditomorpha</taxon>
        <taxon>Rhabditoidea</taxon>
        <taxon>Rhabditidae</taxon>
        <taxon>Mesorhabditinae</taxon>
        <taxon>Mesorhabditis</taxon>
    </lineage>
</organism>
<keyword evidence="6" id="KW-0027">Amidation</keyword>
<proteinExistence type="inferred from homology"/>
<evidence type="ECO:0000256" key="3">
    <source>
        <dbReference type="ARBA" id="ARBA00022525"/>
    </source>
</evidence>
<evidence type="ECO:0000256" key="8">
    <source>
        <dbReference type="SAM" id="SignalP"/>
    </source>
</evidence>
<gene>
    <name evidence="9" type="ORF">MSPICULIGERA_LOCUS21943</name>
</gene>
<keyword evidence="4" id="KW-0165">Cleavage on pair of basic residues</keyword>
<name>A0AA36DA00_9BILA</name>
<accession>A0AA36DA00</accession>
<keyword evidence="10" id="KW-1185">Reference proteome</keyword>
<evidence type="ECO:0000313" key="9">
    <source>
        <dbReference type="EMBL" id="CAJ0583874.1"/>
    </source>
</evidence>
<evidence type="ECO:0000256" key="5">
    <source>
        <dbReference type="ARBA" id="ARBA00022729"/>
    </source>
</evidence>
<dbReference type="GO" id="GO:0005576">
    <property type="term" value="C:extracellular region"/>
    <property type="evidence" value="ECO:0007669"/>
    <property type="project" value="UniProtKB-SubCell"/>
</dbReference>
<evidence type="ECO:0000256" key="4">
    <source>
        <dbReference type="ARBA" id="ARBA00022685"/>
    </source>
</evidence>
<protein>
    <submittedName>
        <fullName evidence="9">Uncharacterized protein</fullName>
    </submittedName>
</protein>
<dbReference type="InterPro" id="IPR051041">
    <property type="entry name" value="FMRFamide-related_np"/>
</dbReference>
<evidence type="ECO:0000256" key="6">
    <source>
        <dbReference type="ARBA" id="ARBA00022815"/>
    </source>
</evidence>
<keyword evidence="3" id="KW-0964">Secreted</keyword>
<evidence type="ECO:0000313" key="10">
    <source>
        <dbReference type="Proteomes" id="UP001177023"/>
    </source>
</evidence>
<evidence type="ECO:0000256" key="7">
    <source>
        <dbReference type="ARBA" id="ARBA00023320"/>
    </source>
</evidence>
<feature type="non-terminal residue" evidence="9">
    <location>
        <position position="1"/>
    </location>
</feature>
<keyword evidence="7" id="KW-0527">Neuropeptide</keyword>
<reference evidence="9" key="1">
    <citation type="submission" date="2023-06" db="EMBL/GenBank/DDBJ databases">
        <authorList>
            <person name="Delattre M."/>
        </authorList>
    </citation>
    <scope>NUCLEOTIDE SEQUENCE</scope>
    <source>
        <strain evidence="9">AF72</strain>
    </source>
</reference>
<feature type="signal peptide" evidence="8">
    <location>
        <begin position="1"/>
        <end position="23"/>
    </location>
</feature>
<feature type="chain" id="PRO_5041209358" evidence="8">
    <location>
        <begin position="24"/>
        <end position="170"/>
    </location>
</feature>
<comment type="subcellular location">
    <subcellularLocation>
        <location evidence="1">Secreted</location>
    </subcellularLocation>
</comment>
<dbReference type="EMBL" id="CATQJA010002665">
    <property type="protein sequence ID" value="CAJ0583874.1"/>
    <property type="molecule type" value="Genomic_DNA"/>
</dbReference>
<comment type="similarity">
    <text evidence="2">Belongs to the FARP (FMRFamide related peptide) family.</text>
</comment>
<keyword evidence="5 8" id="KW-0732">Signal</keyword>
<evidence type="ECO:0000256" key="2">
    <source>
        <dbReference type="ARBA" id="ARBA00006356"/>
    </source>
</evidence>
<dbReference type="GO" id="GO:0007218">
    <property type="term" value="P:neuropeptide signaling pathway"/>
    <property type="evidence" value="ECO:0007669"/>
    <property type="project" value="UniProtKB-KW"/>
</dbReference>
<sequence length="170" mass="19160">MLGSQTSASLLLGLASIALVVYADEQKEFGSSGYEVDGQELYPNEMARPIQFFDDYSRFVKRGDIDGSMPGVLRFGKRAQSFIRFGRSDGDNSMEKRDARSLFMQKKEMPGVLRFGKRSQQEKKSMPGVLRFGKRSDMPGMLRFGKRDEIPGVLRFGKKSVPGVLRFGRK</sequence>